<sequence length="91" mass="9800">MVQTQVPPASAIFVCLVAVMASGGVLYGYHLLACMADPICTWREYADPFHWTAGTCVDISSSVAVFGLPDLLASVTEPILWNFMISFATVL</sequence>
<keyword evidence="1" id="KW-0812">Transmembrane</keyword>
<name>A0A4Y2KC73_ARAVE</name>
<comment type="caution">
    <text evidence="2">The sequence shown here is derived from an EMBL/GenBank/DDBJ whole genome shotgun (WGS) entry which is preliminary data.</text>
</comment>
<dbReference type="Proteomes" id="UP000499080">
    <property type="component" value="Unassembled WGS sequence"/>
</dbReference>
<organism evidence="2 3">
    <name type="scientific">Araneus ventricosus</name>
    <name type="common">Orbweaver spider</name>
    <name type="synonym">Epeira ventricosa</name>
    <dbReference type="NCBI Taxonomy" id="182803"/>
    <lineage>
        <taxon>Eukaryota</taxon>
        <taxon>Metazoa</taxon>
        <taxon>Ecdysozoa</taxon>
        <taxon>Arthropoda</taxon>
        <taxon>Chelicerata</taxon>
        <taxon>Arachnida</taxon>
        <taxon>Araneae</taxon>
        <taxon>Araneomorphae</taxon>
        <taxon>Entelegynae</taxon>
        <taxon>Araneoidea</taxon>
        <taxon>Araneidae</taxon>
        <taxon>Araneus</taxon>
    </lineage>
</organism>
<reference evidence="2 3" key="1">
    <citation type="journal article" date="2019" name="Sci. Rep.">
        <title>Orb-weaving spider Araneus ventricosus genome elucidates the spidroin gene catalogue.</title>
        <authorList>
            <person name="Kono N."/>
            <person name="Nakamura H."/>
            <person name="Ohtoshi R."/>
            <person name="Moran D.A.P."/>
            <person name="Shinohara A."/>
            <person name="Yoshida Y."/>
            <person name="Fujiwara M."/>
            <person name="Mori M."/>
            <person name="Tomita M."/>
            <person name="Arakawa K."/>
        </authorList>
    </citation>
    <scope>NUCLEOTIDE SEQUENCE [LARGE SCALE GENOMIC DNA]</scope>
</reference>
<gene>
    <name evidence="2" type="ORF">AVEN_249259_1</name>
</gene>
<evidence type="ECO:0000256" key="1">
    <source>
        <dbReference type="SAM" id="Phobius"/>
    </source>
</evidence>
<protein>
    <submittedName>
        <fullName evidence="2">Uncharacterized protein</fullName>
    </submittedName>
</protein>
<accession>A0A4Y2KC73</accession>
<dbReference type="EMBL" id="BGPR01004474">
    <property type="protein sequence ID" value="GBN00021.1"/>
    <property type="molecule type" value="Genomic_DNA"/>
</dbReference>
<evidence type="ECO:0000313" key="3">
    <source>
        <dbReference type="Proteomes" id="UP000499080"/>
    </source>
</evidence>
<feature type="transmembrane region" description="Helical" evidence="1">
    <location>
        <begin position="6"/>
        <end position="29"/>
    </location>
</feature>
<dbReference type="AlphaFoldDB" id="A0A4Y2KC73"/>
<keyword evidence="1" id="KW-1133">Transmembrane helix</keyword>
<keyword evidence="3" id="KW-1185">Reference proteome</keyword>
<keyword evidence="1" id="KW-0472">Membrane</keyword>
<proteinExistence type="predicted"/>
<evidence type="ECO:0000313" key="2">
    <source>
        <dbReference type="EMBL" id="GBN00021.1"/>
    </source>
</evidence>